<evidence type="ECO:0000313" key="2">
    <source>
        <dbReference type="Proteomes" id="UP000489600"/>
    </source>
</evidence>
<comment type="caution">
    <text evidence="1">The sequence shown here is derived from an EMBL/GenBank/DDBJ whole genome shotgun (WGS) entry which is preliminary data.</text>
</comment>
<dbReference type="Proteomes" id="UP000489600">
    <property type="component" value="Unassembled WGS sequence"/>
</dbReference>
<sequence>MVDISSGCMEQALKEKREAKIASHTAESREAKASMKSKTVGWAKTLWRAFNFAFRVYNFAGGHDDRADRLTKELADEIKLILGNHSS</sequence>
<protein>
    <submittedName>
        <fullName evidence="1">Uncharacterized protein</fullName>
    </submittedName>
</protein>
<keyword evidence="2" id="KW-1185">Reference proteome</keyword>
<proteinExistence type="predicted"/>
<reference evidence="1" key="1">
    <citation type="submission" date="2019-07" db="EMBL/GenBank/DDBJ databases">
        <authorList>
            <person name="Dittberner H."/>
        </authorList>
    </citation>
    <scope>NUCLEOTIDE SEQUENCE [LARGE SCALE GENOMIC DNA]</scope>
</reference>
<accession>A0A565ANE2</accession>
<dbReference type="EMBL" id="CABITT030000001">
    <property type="protein sequence ID" value="VVA90916.1"/>
    <property type="molecule type" value="Genomic_DNA"/>
</dbReference>
<gene>
    <name evidence="1" type="ORF">ANE_LOCUS1361</name>
</gene>
<name>A0A565ANE2_9BRAS</name>
<dbReference type="AlphaFoldDB" id="A0A565ANE2"/>
<dbReference type="OrthoDB" id="2020598at2759"/>
<organism evidence="1 2">
    <name type="scientific">Arabis nemorensis</name>
    <dbReference type="NCBI Taxonomy" id="586526"/>
    <lineage>
        <taxon>Eukaryota</taxon>
        <taxon>Viridiplantae</taxon>
        <taxon>Streptophyta</taxon>
        <taxon>Embryophyta</taxon>
        <taxon>Tracheophyta</taxon>
        <taxon>Spermatophyta</taxon>
        <taxon>Magnoliopsida</taxon>
        <taxon>eudicotyledons</taxon>
        <taxon>Gunneridae</taxon>
        <taxon>Pentapetalae</taxon>
        <taxon>rosids</taxon>
        <taxon>malvids</taxon>
        <taxon>Brassicales</taxon>
        <taxon>Brassicaceae</taxon>
        <taxon>Arabideae</taxon>
        <taxon>Arabis</taxon>
    </lineage>
</organism>
<evidence type="ECO:0000313" key="1">
    <source>
        <dbReference type="EMBL" id="VVA90916.1"/>
    </source>
</evidence>